<protein>
    <submittedName>
        <fullName evidence="1">CACTA en-spm transposon protein</fullName>
    </submittedName>
</protein>
<dbReference type="Proteomes" id="UP000321947">
    <property type="component" value="Unassembled WGS sequence"/>
</dbReference>
<evidence type="ECO:0000313" key="1">
    <source>
        <dbReference type="EMBL" id="TYK26866.1"/>
    </source>
</evidence>
<gene>
    <name evidence="1" type="ORF">E5676_scaffold2133G00060</name>
</gene>
<sequence length="133" mass="15422">MLTTRNQGIPDALTTSKVGTSGQMHVYGGTSDVFVVRQEFSYIFRFSSVKDRIETKERGEEKKDRRLVALKLPFAVVCLVVTAPRHRTVILPFLMLSTFKEFRDDYYRHFKKYNDLEEARANPPHLLVGHDED</sequence>
<reference evidence="1 2" key="1">
    <citation type="submission" date="2019-08" db="EMBL/GenBank/DDBJ databases">
        <title>Draft genome sequences of two oriental melons (Cucumis melo L. var makuwa).</title>
        <authorList>
            <person name="Kwon S.-Y."/>
        </authorList>
    </citation>
    <scope>NUCLEOTIDE SEQUENCE [LARGE SCALE GENOMIC DNA]</scope>
    <source>
        <strain evidence="2">cv. Chang Bougi</strain>
        <tissue evidence="1">Leaf</tissue>
    </source>
</reference>
<evidence type="ECO:0000313" key="2">
    <source>
        <dbReference type="Proteomes" id="UP000321947"/>
    </source>
</evidence>
<organism evidence="1 2">
    <name type="scientific">Cucumis melo var. makuwa</name>
    <name type="common">Oriental melon</name>
    <dbReference type="NCBI Taxonomy" id="1194695"/>
    <lineage>
        <taxon>Eukaryota</taxon>
        <taxon>Viridiplantae</taxon>
        <taxon>Streptophyta</taxon>
        <taxon>Embryophyta</taxon>
        <taxon>Tracheophyta</taxon>
        <taxon>Spermatophyta</taxon>
        <taxon>Magnoliopsida</taxon>
        <taxon>eudicotyledons</taxon>
        <taxon>Gunneridae</taxon>
        <taxon>Pentapetalae</taxon>
        <taxon>rosids</taxon>
        <taxon>fabids</taxon>
        <taxon>Cucurbitales</taxon>
        <taxon>Cucurbitaceae</taxon>
        <taxon>Benincaseae</taxon>
        <taxon>Cucumis</taxon>
    </lineage>
</organism>
<dbReference type="EMBL" id="SSTD01003301">
    <property type="protein sequence ID" value="TYK26866.1"/>
    <property type="molecule type" value="Genomic_DNA"/>
</dbReference>
<name>A0A5D3DT72_CUCMM</name>
<comment type="caution">
    <text evidence="1">The sequence shown here is derived from an EMBL/GenBank/DDBJ whole genome shotgun (WGS) entry which is preliminary data.</text>
</comment>
<proteinExistence type="predicted"/>
<accession>A0A5D3DT72</accession>
<dbReference type="AlphaFoldDB" id="A0A5D3DT72"/>